<dbReference type="NCBIfam" id="NF033542">
    <property type="entry name" value="transpos_IS110"/>
    <property type="match status" value="1"/>
</dbReference>
<sequence>MTQQMKQHLERVIIGVDPHKLSVTIEVVDDHERLLGQGRFSTDRAGYTAMRAYAKSWPRRTWAVEGANGTGRPLAQRLLSDGEDVVDVPAKLAARVRLFDTGLGRKTDARDAHSIAIVAVRTKTLRVLVVDGELEAMRMLVDRRQALSRRRVQSVNRLHALLAELLPGQGKKDITTGQAKKMLASVRPRDVAGKTRRRLAAEELAELVTVDAKIKTSTAELKILVLARGSSLMDLPGVGPVVAARVLADVGDVTRFADRNRFASWTGTAPLDASSGEHDRHRLSRAGNRRVNHVIHIAAVTQLRLNSDGRAYYRRKRAEGKKPLEALRCLKRRISDAIYRQLVADATVSTVEHVNAGPGGHCGASLVSSAAGSHPLTGTSDQPLPGPAPTTLLATSTAENPLPGPAPQLPRRRAGAVKVERPTGRTTLTATSAGAHSKEPIPAP</sequence>
<dbReference type="PANTHER" id="PTHR33055">
    <property type="entry name" value="TRANSPOSASE FOR INSERTION SEQUENCE ELEMENT IS1111A"/>
    <property type="match status" value="1"/>
</dbReference>
<gene>
    <name evidence="4" type="ORF">GCM10023168_05240</name>
</gene>
<dbReference type="Proteomes" id="UP001500945">
    <property type="component" value="Unassembled WGS sequence"/>
</dbReference>
<feature type="compositionally biased region" description="Polar residues" evidence="1">
    <location>
        <begin position="424"/>
        <end position="434"/>
    </location>
</feature>
<accession>A0ABP8K0L7</accession>
<dbReference type="InterPro" id="IPR003346">
    <property type="entry name" value="Transposase_20"/>
</dbReference>
<feature type="domain" description="Transposase IS110-like N-terminal" evidence="2">
    <location>
        <begin position="14"/>
        <end position="167"/>
    </location>
</feature>
<evidence type="ECO:0000259" key="3">
    <source>
        <dbReference type="Pfam" id="PF02371"/>
    </source>
</evidence>
<dbReference type="Pfam" id="PF02371">
    <property type="entry name" value="Transposase_20"/>
    <property type="match status" value="1"/>
</dbReference>
<comment type="caution">
    <text evidence="4">The sequence shown here is derived from an EMBL/GenBank/DDBJ whole genome shotgun (WGS) entry which is preliminary data.</text>
</comment>
<dbReference type="PANTHER" id="PTHR33055:SF16">
    <property type="entry name" value="TRANSPOSASE FOR INSERTION SEQUENCE ELEMENT IS1547"/>
    <property type="match status" value="1"/>
</dbReference>
<evidence type="ECO:0000256" key="1">
    <source>
        <dbReference type="SAM" id="MobiDB-lite"/>
    </source>
</evidence>
<dbReference type="RefSeq" id="WP_345201958.1">
    <property type="nucleotide sequence ID" value="NZ_BAABGM010000003.1"/>
</dbReference>
<organism evidence="4 5">
    <name type="scientific">Fodinibacter luteus</name>
    <dbReference type="NCBI Taxonomy" id="552064"/>
    <lineage>
        <taxon>Bacteria</taxon>
        <taxon>Bacillati</taxon>
        <taxon>Actinomycetota</taxon>
        <taxon>Actinomycetes</taxon>
        <taxon>Micrococcales</taxon>
        <taxon>Intrasporangiaceae</taxon>
        <taxon>Fodinibacter (ex Wang et al. 2009)</taxon>
    </lineage>
</organism>
<dbReference type="InterPro" id="IPR047650">
    <property type="entry name" value="Transpos_IS110"/>
</dbReference>
<feature type="domain" description="Transposase IS116/IS110/IS902 C-terminal" evidence="3">
    <location>
        <begin position="231"/>
        <end position="314"/>
    </location>
</feature>
<evidence type="ECO:0000313" key="4">
    <source>
        <dbReference type="EMBL" id="GAA4398803.1"/>
    </source>
</evidence>
<dbReference type="EMBL" id="BAABGM010000003">
    <property type="protein sequence ID" value="GAA4398803.1"/>
    <property type="molecule type" value="Genomic_DNA"/>
</dbReference>
<evidence type="ECO:0008006" key="6">
    <source>
        <dbReference type="Google" id="ProtNLM"/>
    </source>
</evidence>
<evidence type="ECO:0000313" key="5">
    <source>
        <dbReference type="Proteomes" id="UP001500945"/>
    </source>
</evidence>
<evidence type="ECO:0000259" key="2">
    <source>
        <dbReference type="Pfam" id="PF01548"/>
    </source>
</evidence>
<feature type="region of interest" description="Disordered" evidence="1">
    <location>
        <begin position="366"/>
        <end position="444"/>
    </location>
</feature>
<name>A0ABP8K0L7_9MICO</name>
<protein>
    <recommendedName>
        <fullName evidence="6">IS110 family transposase</fullName>
    </recommendedName>
</protein>
<keyword evidence="5" id="KW-1185">Reference proteome</keyword>
<feature type="compositionally biased region" description="Low complexity" evidence="1">
    <location>
        <begin position="389"/>
        <end position="398"/>
    </location>
</feature>
<proteinExistence type="predicted"/>
<feature type="compositionally biased region" description="Polar residues" evidence="1">
    <location>
        <begin position="366"/>
        <end position="382"/>
    </location>
</feature>
<dbReference type="Pfam" id="PF01548">
    <property type="entry name" value="DEDD_Tnp_IS110"/>
    <property type="match status" value="1"/>
</dbReference>
<reference evidence="5" key="1">
    <citation type="journal article" date="2019" name="Int. J. Syst. Evol. Microbiol.">
        <title>The Global Catalogue of Microorganisms (GCM) 10K type strain sequencing project: providing services to taxonomists for standard genome sequencing and annotation.</title>
        <authorList>
            <consortium name="The Broad Institute Genomics Platform"/>
            <consortium name="The Broad Institute Genome Sequencing Center for Infectious Disease"/>
            <person name="Wu L."/>
            <person name="Ma J."/>
        </authorList>
    </citation>
    <scope>NUCLEOTIDE SEQUENCE [LARGE SCALE GENOMIC DNA]</scope>
    <source>
        <strain evidence="5">JCM 17809</strain>
    </source>
</reference>
<dbReference type="InterPro" id="IPR002525">
    <property type="entry name" value="Transp_IS110-like_N"/>
</dbReference>